<keyword evidence="1" id="KW-0472">Membrane</keyword>
<dbReference type="RefSeq" id="WP_186675325.1">
    <property type="nucleotide sequence ID" value="NZ_CP077093.1"/>
</dbReference>
<organism evidence="2 3">
    <name type="scientific">Pseudomonas vanderleydeniana</name>
    <dbReference type="NCBI Taxonomy" id="2745495"/>
    <lineage>
        <taxon>Bacteria</taxon>
        <taxon>Pseudomonadati</taxon>
        <taxon>Pseudomonadota</taxon>
        <taxon>Gammaproteobacteria</taxon>
        <taxon>Pseudomonadales</taxon>
        <taxon>Pseudomonadaceae</taxon>
        <taxon>Pseudomonas</taxon>
    </lineage>
</organism>
<evidence type="ECO:0000313" key="3">
    <source>
        <dbReference type="Proteomes" id="UP000634530"/>
    </source>
</evidence>
<evidence type="ECO:0000256" key="1">
    <source>
        <dbReference type="SAM" id="Phobius"/>
    </source>
</evidence>
<feature type="transmembrane region" description="Helical" evidence="1">
    <location>
        <begin position="33"/>
        <end position="56"/>
    </location>
</feature>
<name>A0A9E6PIA7_9PSED</name>
<dbReference type="KEGG" id="pvw:HU752_022110"/>
<keyword evidence="1" id="KW-1133">Transmembrane helix</keyword>
<dbReference type="Proteomes" id="UP000634530">
    <property type="component" value="Chromosome"/>
</dbReference>
<gene>
    <name evidence="2" type="ORF">HU752_022110</name>
</gene>
<proteinExistence type="predicted"/>
<feature type="transmembrane region" description="Helical" evidence="1">
    <location>
        <begin position="62"/>
        <end position="82"/>
    </location>
</feature>
<dbReference type="AlphaFoldDB" id="A0A9E6PIA7"/>
<accession>A0A9E6PIA7</accession>
<keyword evidence="3" id="KW-1185">Reference proteome</keyword>
<dbReference type="EMBL" id="CP077093">
    <property type="protein sequence ID" value="QXI26611.1"/>
    <property type="molecule type" value="Genomic_DNA"/>
</dbReference>
<reference evidence="2 3" key="2">
    <citation type="journal article" date="2021" name="Microorganisms">
        <title>The Ever-Expanding Pseudomonas Genus: Description of 43 New Species and Partition of the Pseudomonas putida Group.</title>
        <authorList>
            <person name="Girard L."/>
            <person name="Lood C."/>
            <person name="Hofte M."/>
            <person name="Vandamme P."/>
            <person name="Rokni-Zadeh H."/>
            <person name="van Noort V."/>
            <person name="Lavigne R."/>
            <person name="De Mot R."/>
        </authorList>
    </citation>
    <scope>NUCLEOTIDE SEQUENCE [LARGE SCALE GENOMIC DNA]</scope>
    <source>
        <strain evidence="2 3">RW8P3</strain>
    </source>
</reference>
<protein>
    <submittedName>
        <fullName evidence="2">Uncharacterized protein</fullName>
    </submittedName>
</protein>
<keyword evidence="1" id="KW-0812">Transmembrane</keyword>
<evidence type="ECO:0000313" key="2">
    <source>
        <dbReference type="EMBL" id="QXI26611.1"/>
    </source>
</evidence>
<reference evidence="2 3" key="1">
    <citation type="journal article" date="2020" name="Microorganisms">
        <title>Reliable Identification of Environmental Pseudomonas Isolates Using the rpoD Gene.</title>
        <authorList>
            <consortium name="The Broad Institute Genome Sequencing Platform"/>
            <person name="Girard L."/>
            <person name="Lood C."/>
            <person name="Rokni-Zadeh H."/>
            <person name="van Noort V."/>
            <person name="Lavigne R."/>
            <person name="De Mot R."/>
        </authorList>
    </citation>
    <scope>NUCLEOTIDE SEQUENCE [LARGE SCALE GENOMIC DNA]</scope>
    <source>
        <strain evidence="2 3">RW8P3</strain>
    </source>
</reference>
<sequence length="134" mass="15622">MFEESLNCKKVYRAERIRQFDFYSQKLKRLQKFWGPFQWVAPLLALALCIVGVILSLATRSYAHWLFFVPAICLLMITEMVVEEVQTRLQLITDEHRDLLGATQYRASQAVVQVHPCRVQRWSAIHQAADTGLR</sequence>